<feature type="region of interest" description="Disordered" evidence="1">
    <location>
        <begin position="1"/>
        <end position="31"/>
    </location>
</feature>
<organism evidence="2 3">
    <name type="scientific">Gulo gulo</name>
    <name type="common">Wolverine</name>
    <name type="synonym">Gluton</name>
    <dbReference type="NCBI Taxonomy" id="48420"/>
    <lineage>
        <taxon>Eukaryota</taxon>
        <taxon>Metazoa</taxon>
        <taxon>Chordata</taxon>
        <taxon>Craniata</taxon>
        <taxon>Vertebrata</taxon>
        <taxon>Euteleostomi</taxon>
        <taxon>Mammalia</taxon>
        <taxon>Eutheria</taxon>
        <taxon>Laurasiatheria</taxon>
        <taxon>Carnivora</taxon>
        <taxon>Caniformia</taxon>
        <taxon>Musteloidea</taxon>
        <taxon>Mustelidae</taxon>
        <taxon>Guloninae</taxon>
        <taxon>Gulo</taxon>
    </lineage>
</organism>
<name>A0A9X9LIG0_GULGU</name>
<evidence type="ECO:0000256" key="1">
    <source>
        <dbReference type="SAM" id="MobiDB-lite"/>
    </source>
</evidence>
<reference evidence="2 3" key="1">
    <citation type="submission" date="2018-10" db="EMBL/GenBank/DDBJ databases">
        <authorList>
            <person name="Ekblom R."/>
            <person name="Jareborg N."/>
        </authorList>
    </citation>
    <scope>NUCLEOTIDE SEQUENCE [LARGE SCALE GENOMIC DNA]</scope>
    <source>
        <tissue evidence="2">Muscle</tissue>
    </source>
</reference>
<gene>
    <name evidence="2" type="ORF">BN2614_LOCUS3</name>
</gene>
<dbReference type="Proteomes" id="UP000269945">
    <property type="component" value="Unassembled WGS sequence"/>
</dbReference>
<dbReference type="AlphaFoldDB" id="A0A9X9LIG0"/>
<proteinExistence type="predicted"/>
<protein>
    <submittedName>
        <fullName evidence="2">Uncharacterized protein</fullName>
    </submittedName>
</protein>
<feature type="non-terminal residue" evidence="2">
    <location>
        <position position="109"/>
    </location>
</feature>
<accession>A0A9X9LIG0</accession>
<comment type="caution">
    <text evidence="2">The sequence shown here is derived from an EMBL/GenBank/DDBJ whole genome shotgun (WGS) entry which is preliminary data.</text>
</comment>
<feature type="non-terminal residue" evidence="2">
    <location>
        <position position="1"/>
    </location>
</feature>
<sequence length="109" mass="12074">APTGDSVQQPLRAGCGSPQGRRKTSPQSCHWQHGMEPCVHTRVPAHTHRNVHCTHRTQSTHHGARKLVLQKGSEMASLPITSGRTNLWAGRKLRQRGSLSWRRSGASTR</sequence>
<keyword evidence="3" id="KW-1185">Reference proteome</keyword>
<dbReference type="EMBL" id="CYRY02004343">
    <property type="protein sequence ID" value="VCW68848.1"/>
    <property type="molecule type" value="Genomic_DNA"/>
</dbReference>
<evidence type="ECO:0000313" key="3">
    <source>
        <dbReference type="Proteomes" id="UP000269945"/>
    </source>
</evidence>
<evidence type="ECO:0000313" key="2">
    <source>
        <dbReference type="EMBL" id="VCW68848.1"/>
    </source>
</evidence>